<sequence length="89" mass="9451">MRRRFTAFGGERGIANGAWPNSRGFVGGVVDDQAGLTRLGARSYDAGLGSFISPDPVVDLVEFQQRRGYSYSNNNPVSSTDPDGVAVLG</sequence>
<name>A0ABU7KAK1_9ACTN</name>
<gene>
    <name evidence="2" type="ORF">Q8791_18745</name>
</gene>
<dbReference type="PANTHER" id="PTHR32305:SF17">
    <property type="entry name" value="TRNA NUCLEASE WAPA"/>
    <property type="match status" value="1"/>
</dbReference>
<dbReference type="Proteomes" id="UP001356095">
    <property type="component" value="Unassembled WGS sequence"/>
</dbReference>
<evidence type="ECO:0000313" key="3">
    <source>
        <dbReference type="Proteomes" id="UP001356095"/>
    </source>
</evidence>
<proteinExistence type="predicted"/>
<protein>
    <submittedName>
        <fullName evidence="2">RHS repeat-associated core domain-containing protein</fullName>
    </submittedName>
</protein>
<accession>A0ABU7KAK1</accession>
<reference evidence="2 3" key="1">
    <citation type="submission" date="2023-08" db="EMBL/GenBank/DDBJ databases">
        <authorList>
            <person name="Girao M."/>
            <person name="Carvalho M.F."/>
        </authorList>
    </citation>
    <scope>NUCLEOTIDE SEQUENCE [LARGE SCALE GENOMIC DNA]</scope>
    <source>
        <strain evidence="2 3">CT-R113</strain>
    </source>
</reference>
<evidence type="ECO:0000313" key="2">
    <source>
        <dbReference type="EMBL" id="MEE2039258.1"/>
    </source>
</evidence>
<keyword evidence="3" id="KW-1185">Reference proteome</keyword>
<feature type="compositionally biased region" description="Polar residues" evidence="1">
    <location>
        <begin position="70"/>
        <end position="81"/>
    </location>
</feature>
<dbReference type="Gene3D" id="2.180.10.10">
    <property type="entry name" value="RHS repeat-associated core"/>
    <property type="match status" value="1"/>
</dbReference>
<feature type="region of interest" description="Disordered" evidence="1">
    <location>
        <begin position="69"/>
        <end position="89"/>
    </location>
</feature>
<evidence type="ECO:0000256" key="1">
    <source>
        <dbReference type="SAM" id="MobiDB-lite"/>
    </source>
</evidence>
<dbReference type="InterPro" id="IPR022385">
    <property type="entry name" value="Rhs_assc_core"/>
</dbReference>
<comment type="caution">
    <text evidence="2">The sequence shown here is derived from an EMBL/GenBank/DDBJ whole genome shotgun (WGS) entry which is preliminary data.</text>
</comment>
<organism evidence="2 3">
    <name type="scientific">Nocardiopsis codii</name>
    <dbReference type="NCBI Taxonomy" id="3065942"/>
    <lineage>
        <taxon>Bacteria</taxon>
        <taxon>Bacillati</taxon>
        <taxon>Actinomycetota</taxon>
        <taxon>Actinomycetes</taxon>
        <taxon>Streptosporangiales</taxon>
        <taxon>Nocardiopsidaceae</taxon>
        <taxon>Nocardiopsis</taxon>
    </lineage>
</organism>
<dbReference type="NCBIfam" id="TIGR03696">
    <property type="entry name" value="Rhs_assc_core"/>
    <property type="match status" value="1"/>
</dbReference>
<dbReference type="PANTHER" id="PTHR32305">
    <property type="match status" value="1"/>
</dbReference>
<dbReference type="InterPro" id="IPR050708">
    <property type="entry name" value="T6SS_VgrG/RHS"/>
</dbReference>
<dbReference type="EMBL" id="JAUZMY010000018">
    <property type="protein sequence ID" value="MEE2039258.1"/>
    <property type="molecule type" value="Genomic_DNA"/>
</dbReference>